<dbReference type="InterPro" id="IPR008775">
    <property type="entry name" value="Phytyl_CoA_dOase-like"/>
</dbReference>
<feature type="region of interest" description="Disordered" evidence="1">
    <location>
        <begin position="245"/>
        <end position="287"/>
    </location>
</feature>
<feature type="compositionally biased region" description="Basic and acidic residues" evidence="1">
    <location>
        <begin position="269"/>
        <end position="280"/>
    </location>
</feature>
<dbReference type="PANTHER" id="PTHR20883">
    <property type="entry name" value="PHYTANOYL-COA DIOXYGENASE DOMAIN CONTAINING 1"/>
    <property type="match status" value="1"/>
</dbReference>
<dbReference type="AlphaFoldDB" id="A0A7H8T509"/>
<keyword evidence="3" id="KW-1185">Reference proteome</keyword>
<dbReference type="Pfam" id="PF05721">
    <property type="entry name" value="PhyH"/>
    <property type="match status" value="1"/>
</dbReference>
<gene>
    <name evidence="2" type="ORF">HUT05_15145</name>
</gene>
<evidence type="ECO:0000313" key="3">
    <source>
        <dbReference type="Proteomes" id="UP000509418"/>
    </source>
</evidence>
<organism evidence="2 3">
    <name type="scientific">Streptomyces chartreusis</name>
    <dbReference type="NCBI Taxonomy" id="1969"/>
    <lineage>
        <taxon>Bacteria</taxon>
        <taxon>Bacillati</taxon>
        <taxon>Actinomycetota</taxon>
        <taxon>Actinomycetes</taxon>
        <taxon>Kitasatosporales</taxon>
        <taxon>Streptomycetaceae</taxon>
        <taxon>Streptomyces</taxon>
    </lineage>
</organism>
<feature type="compositionally biased region" description="Basic and acidic residues" evidence="1">
    <location>
        <begin position="245"/>
        <end position="255"/>
    </location>
</feature>
<dbReference type="PANTHER" id="PTHR20883:SF48">
    <property type="entry name" value="ECTOINE DIOXYGENASE"/>
    <property type="match status" value="1"/>
</dbReference>
<dbReference type="SUPFAM" id="SSF51197">
    <property type="entry name" value="Clavaminate synthase-like"/>
    <property type="match status" value="1"/>
</dbReference>
<sequence>MTTTVPDSADTVAALRRDGFAILPGLIDTALIDDFAAQLATRLHLPGGGTPIQRLRAWRPDDQQQIALRTAGYDCDAQHQITHHPPLARLMAGLLGGEVWAQPRRFLRLVPPGPGEWATEPHQDYRYVQGAIDTLTAWIPLHDVGADTSPLRVVPASHHHGLWPVTDTTSGTLPHPVGLTPGDTRWRPLPLNAGDAVVFHALTVHSTLPPTGRAGRISLDMRYQRTDAPLAATALLAPYTCEDPGDPHRWTHDPQLRLPDPLPVVPTTAHRDVTDPDRATSRFLEAP</sequence>
<dbReference type="Proteomes" id="UP000509418">
    <property type="component" value="Chromosome"/>
</dbReference>
<accession>A0A7H8T509</accession>
<keyword evidence="2" id="KW-0560">Oxidoreductase</keyword>
<reference evidence="2 3" key="1">
    <citation type="submission" date="2020-06" db="EMBL/GenBank/DDBJ databases">
        <title>Genome mining for natural products.</title>
        <authorList>
            <person name="Zhang B."/>
            <person name="Shi J."/>
            <person name="Ge H."/>
        </authorList>
    </citation>
    <scope>NUCLEOTIDE SEQUENCE [LARGE SCALE GENOMIC DNA]</scope>
    <source>
        <strain evidence="2 3">NA02069</strain>
    </source>
</reference>
<evidence type="ECO:0000313" key="2">
    <source>
        <dbReference type="EMBL" id="QKZ18589.1"/>
    </source>
</evidence>
<dbReference type="GO" id="GO:0005506">
    <property type="term" value="F:iron ion binding"/>
    <property type="evidence" value="ECO:0007669"/>
    <property type="project" value="UniProtKB-ARBA"/>
</dbReference>
<keyword evidence="2" id="KW-0223">Dioxygenase</keyword>
<name>A0A7H8T509_STRCX</name>
<dbReference type="EMBL" id="CP056041">
    <property type="protein sequence ID" value="QKZ18589.1"/>
    <property type="molecule type" value="Genomic_DNA"/>
</dbReference>
<dbReference type="RefSeq" id="WP_176575430.1">
    <property type="nucleotide sequence ID" value="NZ_CP056041.1"/>
</dbReference>
<dbReference type="GO" id="GO:0016706">
    <property type="term" value="F:2-oxoglutarate-dependent dioxygenase activity"/>
    <property type="evidence" value="ECO:0007669"/>
    <property type="project" value="UniProtKB-ARBA"/>
</dbReference>
<proteinExistence type="predicted"/>
<dbReference type="Gene3D" id="2.60.120.620">
    <property type="entry name" value="q2cbj1_9rhob like domain"/>
    <property type="match status" value="1"/>
</dbReference>
<evidence type="ECO:0000256" key="1">
    <source>
        <dbReference type="SAM" id="MobiDB-lite"/>
    </source>
</evidence>
<protein>
    <submittedName>
        <fullName evidence="2">Phytanoyl-CoA dioxygenase family protein</fullName>
    </submittedName>
</protein>